<dbReference type="GO" id="GO:0045735">
    <property type="term" value="F:nutrient reservoir activity"/>
    <property type="evidence" value="ECO:0007669"/>
    <property type="project" value="UniProtKB-KW"/>
</dbReference>
<evidence type="ECO:0000259" key="3">
    <source>
        <dbReference type="PROSITE" id="PS51233"/>
    </source>
</evidence>
<organism evidence="4 5">
    <name type="scientific">Notothenia coriiceps</name>
    <name type="common">black rockcod</name>
    <dbReference type="NCBI Taxonomy" id="8208"/>
    <lineage>
        <taxon>Eukaryota</taxon>
        <taxon>Metazoa</taxon>
        <taxon>Chordata</taxon>
        <taxon>Craniata</taxon>
        <taxon>Vertebrata</taxon>
        <taxon>Euteleostomi</taxon>
        <taxon>Actinopterygii</taxon>
        <taxon>Neopterygii</taxon>
        <taxon>Teleostei</taxon>
        <taxon>Neoteleostei</taxon>
        <taxon>Acanthomorphata</taxon>
        <taxon>Eupercaria</taxon>
        <taxon>Perciformes</taxon>
        <taxon>Notothenioidei</taxon>
        <taxon>Nototheniidae</taxon>
        <taxon>Notothenia</taxon>
    </lineage>
</organism>
<dbReference type="AlphaFoldDB" id="A0A6I9NX75"/>
<evidence type="ECO:0000256" key="1">
    <source>
        <dbReference type="ARBA" id="ARBA00022761"/>
    </source>
</evidence>
<gene>
    <name evidence="5" type="primary">LOC104954260</name>
</gene>
<accession>A0A6I9NX75</accession>
<keyword evidence="2" id="KW-0325">Glycoprotein</keyword>
<dbReference type="InterPro" id="IPR050733">
    <property type="entry name" value="Vitellogenin/Apolipophorin"/>
</dbReference>
<dbReference type="OrthoDB" id="5956066at2759"/>
<dbReference type="GeneID" id="104954260"/>
<dbReference type="Pfam" id="PF00094">
    <property type="entry name" value="VWD"/>
    <property type="match status" value="1"/>
</dbReference>
<dbReference type="SMART" id="SM00216">
    <property type="entry name" value="VWD"/>
    <property type="match status" value="1"/>
</dbReference>
<dbReference type="Proteomes" id="UP000504611">
    <property type="component" value="Unplaced"/>
</dbReference>
<dbReference type="KEGG" id="ncc:104954260"/>
<dbReference type="PANTHER" id="PTHR23345">
    <property type="entry name" value="VITELLOGENIN-RELATED"/>
    <property type="match status" value="1"/>
</dbReference>
<dbReference type="GO" id="GO:0032355">
    <property type="term" value="P:response to estradiol"/>
    <property type="evidence" value="ECO:0007669"/>
    <property type="project" value="TreeGrafter"/>
</dbReference>
<feature type="domain" description="VWFD" evidence="3">
    <location>
        <begin position="32"/>
        <end position="207"/>
    </location>
</feature>
<evidence type="ECO:0000313" key="4">
    <source>
        <dbReference type="Proteomes" id="UP000504611"/>
    </source>
</evidence>
<evidence type="ECO:0000313" key="5">
    <source>
        <dbReference type="RefSeq" id="XP_010779640.1"/>
    </source>
</evidence>
<dbReference type="GO" id="GO:0005319">
    <property type="term" value="F:lipid transporter activity"/>
    <property type="evidence" value="ECO:0007669"/>
    <property type="project" value="TreeGrafter"/>
</dbReference>
<name>A0A6I9NX75_9TELE</name>
<dbReference type="PANTHER" id="PTHR23345:SF9">
    <property type="entry name" value="VITELLOGENIN-RELATED"/>
    <property type="match status" value="1"/>
</dbReference>
<dbReference type="GO" id="GO:0071391">
    <property type="term" value="P:cellular response to estrogen stimulus"/>
    <property type="evidence" value="ECO:0007669"/>
    <property type="project" value="TreeGrafter"/>
</dbReference>
<keyword evidence="1" id="KW-0758">Storage protein</keyword>
<evidence type="ECO:0000256" key="2">
    <source>
        <dbReference type="ARBA" id="ARBA00023180"/>
    </source>
</evidence>
<dbReference type="PROSITE" id="PS51233">
    <property type="entry name" value="VWFD"/>
    <property type="match status" value="1"/>
</dbReference>
<protein>
    <submittedName>
        <fullName evidence="5">Vitellogenin-1-like</fullName>
    </submittedName>
</protein>
<reference evidence="5" key="1">
    <citation type="submission" date="2025-08" db="UniProtKB">
        <authorList>
            <consortium name="RefSeq"/>
        </authorList>
    </citation>
    <scope>IDENTIFICATION</scope>
    <source>
        <tissue evidence="5">Muscle</tissue>
    </source>
</reference>
<keyword evidence="4" id="KW-1185">Reference proteome</keyword>
<dbReference type="InterPro" id="IPR001846">
    <property type="entry name" value="VWF_type-D"/>
</dbReference>
<sequence length="298" mass="33372">MALPLEKIKGLTPFDEVIDNVNYILAEAGAAAECSFGNNILTTFNNRRYENKMPQSCYQVLAQDCTNELKFMVLLKKDQIEQNYINVKIADIDIDLYHKNSEVIIKVNGMEIPINNLPYQHPIAPIQIKPKGEGISVFAPSLGLHEVYYDKNSWTIKVVDWMKGQTCGLCGKADGEIRQEYRTPNGRLTKSAVSFAHSWVLPAESCRDTTECRMKLESVQLESQIHIHGQESKCFSVEPVLRCLSGCFPVKTTSVTVGYHCLPADAAQNYPENIYDKSVDLRETAEAHLACSCTAQCV</sequence>
<proteinExistence type="predicted"/>
<dbReference type="RefSeq" id="XP_010779640.1">
    <property type="nucleotide sequence ID" value="XM_010781338.1"/>
</dbReference>